<evidence type="ECO:0000313" key="3">
    <source>
        <dbReference type="EMBL" id="KAG5163113.1"/>
    </source>
</evidence>
<gene>
    <name evidence="3" type="ORF">JR316_011981</name>
</gene>
<feature type="compositionally biased region" description="Polar residues" evidence="1">
    <location>
        <begin position="375"/>
        <end position="387"/>
    </location>
</feature>
<reference evidence="3" key="1">
    <citation type="submission" date="2021-02" db="EMBL/GenBank/DDBJ databases">
        <title>Psilocybe cubensis genome.</title>
        <authorList>
            <person name="Mckernan K.J."/>
            <person name="Crawford S."/>
            <person name="Trippe A."/>
            <person name="Kane L.T."/>
            <person name="Mclaughlin S."/>
        </authorList>
    </citation>
    <scope>NUCLEOTIDE SEQUENCE [LARGE SCALE GENOMIC DNA]</scope>
    <source>
        <strain evidence="3">MGC-MH-2018</strain>
    </source>
</reference>
<evidence type="ECO:0000256" key="2">
    <source>
        <dbReference type="SAM" id="SignalP"/>
    </source>
</evidence>
<dbReference type="PANTHER" id="PTHR34315:SF1">
    <property type="entry name" value="INTRADIOL RING-CLEAVAGE DIOXYGENASES DOMAIN-CONTAINING PROTEIN-RELATED"/>
    <property type="match status" value="1"/>
</dbReference>
<proteinExistence type="predicted"/>
<comment type="caution">
    <text evidence="3">The sequence shown here is derived from an EMBL/GenBank/DDBJ whole genome shotgun (WGS) entry which is preliminary data.</text>
</comment>
<sequence>MRLTSSFSILALLSAVLAHPGEIEEHDTPAKHEFLRYAQRSIADCKQPLYLEGYETAAVQRRANLAKVLREERGLPSREFLDKRDFETVLNTSHHSNKTNLSLLSPSKDIFTGELQCVLQSETTEGPYYVKGELIRTNIRERQKGIPLYIDYQIVDVNTCKPVPNVHLDSWHTNATGVYAGVVARGNGNINDLSNINATFARGITKTDRHGVTFLETLFPGHYTGRTTHIHVLVTVNATVARNGTLIGGNVAHVGQVFFDQDLINKVEAYSPYTTNQQPLLLNKDDFIFAEEAASSDPVLNYVWLGSKPTDGILAWITIGIDTKASYNPSAAVFWTKNGGVVNPDAPSGPPGGPGGPGGPPPSGFPTGLPPPSSTVSATSDPTSTSA</sequence>
<dbReference type="AlphaFoldDB" id="A0A8H8CF03"/>
<dbReference type="SUPFAM" id="SSF49482">
    <property type="entry name" value="Aromatic compound dioxygenase"/>
    <property type="match status" value="1"/>
</dbReference>
<dbReference type="PANTHER" id="PTHR34315">
    <property type="match status" value="1"/>
</dbReference>
<feature type="chain" id="PRO_5034263524" description="Intradiol ring-cleavage dioxygenases domain-containing protein" evidence="2">
    <location>
        <begin position="19"/>
        <end position="387"/>
    </location>
</feature>
<evidence type="ECO:0008006" key="4">
    <source>
        <dbReference type="Google" id="ProtNLM"/>
    </source>
</evidence>
<dbReference type="EMBL" id="JAFIQS010000016">
    <property type="protein sequence ID" value="KAG5163113.1"/>
    <property type="molecule type" value="Genomic_DNA"/>
</dbReference>
<dbReference type="Gene3D" id="2.60.130.10">
    <property type="entry name" value="Aromatic compound dioxygenase"/>
    <property type="match status" value="1"/>
</dbReference>
<dbReference type="CDD" id="cd03457">
    <property type="entry name" value="intradiol_dioxygenase_like"/>
    <property type="match status" value="1"/>
</dbReference>
<protein>
    <recommendedName>
        <fullName evidence="4">Intradiol ring-cleavage dioxygenases domain-containing protein</fullName>
    </recommendedName>
</protein>
<dbReference type="GO" id="GO:0016702">
    <property type="term" value="F:oxidoreductase activity, acting on single donors with incorporation of molecular oxygen, incorporation of two atoms of oxygen"/>
    <property type="evidence" value="ECO:0007669"/>
    <property type="project" value="InterPro"/>
</dbReference>
<dbReference type="OrthoDB" id="121380at2759"/>
<organism evidence="3">
    <name type="scientific">Psilocybe cubensis</name>
    <name type="common">Psychedelic mushroom</name>
    <name type="synonym">Stropharia cubensis</name>
    <dbReference type="NCBI Taxonomy" id="181762"/>
    <lineage>
        <taxon>Eukaryota</taxon>
        <taxon>Fungi</taxon>
        <taxon>Dikarya</taxon>
        <taxon>Basidiomycota</taxon>
        <taxon>Agaricomycotina</taxon>
        <taxon>Agaricomycetes</taxon>
        <taxon>Agaricomycetidae</taxon>
        <taxon>Agaricales</taxon>
        <taxon>Agaricineae</taxon>
        <taxon>Strophariaceae</taxon>
        <taxon>Psilocybe</taxon>
    </lineage>
</organism>
<feature type="signal peptide" evidence="2">
    <location>
        <begin position="1"/>
        <end position="18"/>
    </location>
</feature>
<accession>A0A8H8CF03</accession>
<feature type="region of interest" description="Disordered" evidence="1">
    <location>
        <begin position="342"/>
        <end position="387"/>
    </location>
</feature>
<name>A0A8H8CF03_PSICU</name>
<dbReference type="GO" id="GO:0008199">
    <property type="term" value="F:ferric iron binding"/>
    <property type="evidence" value="ECO:0007669"/>
    <property type="project" value="InterPro"/>
</dbReference>
<evidence type="ECO:0000256" key="1">
    <source>
        <dbReference type="SAM" id="MobiDB-lite"/>
    </source>
</evidence>
<keyword evidence="2" id="KW-0732">Signal</keyword>
<feature type="compositionally biased region" description="Pro residues" evidence="1">
    <location>
        <begin position="347"/>
        <end position="373"/>
    </location>
</feature>
<dbReference type="InterPro" id="IPR015889">
    <property type="entry name" value="Intradiol_dOase_core"/>
</dbReference>